<feature type="compositionally biased region" description="Polar residues" evidence="1">
    <location>
        <begin position="11"/>
        <end position="20"/>
    </location>
</feature>
<sequence>MTRDVAAVKSAVSSDPHSRSFASRCTTRRHECLYGETADWMPVFHRKTKKNRQRDAWRLSSGTL</sequence>
<accession>R4WIU2</accession>
<evidence type="ECO:0000313" key="2">
    <source>
        <dbReference type="EMBL" id="BAN24303.1"/>
    </source>
</evidence>
<organism evidence="2 3">
    <name type="scientific">Caballeronia insecticola</name>
    <dbReference type="NCBI Taxonomy" id="758793"/>
    <lineage>
        <taxon>Bacteria</taxon>
        <taxon>Pseudomonadati</taxon>
        <taxon>Pseudomonadota</taxon>
        <taxon>Betaproteobacteria</taxon>
        <taxon>Burkholderiales</taxon>
        <taxon>Burkholderiaceae</taxon>
        <taxon>Caballeronia</taxon>
    </lineage>
</organism>
<gene>
    <name evidence="2" type="ORF">BRPE64_ACDS25490</name>
</gene>
<dbReference type="STRING" id="758793.BRPE64_ACDS25490"/>
<feature type="region of interest" description="Disordered" evidence="1">
    <location>
        <begin position="1"/>
        <end position="20"/>
    </location>
</feature>
<evidence type="ECO:0000313" key="3">
    <source>
        <dbReference type="Proteomes" id="UP000013966"/>
    </source>
</evidence>
<evidence type="ECO:0000256" key="1">
    <source>
        <dbReference type="SAM" id="MobiDB-lite"/>
    </source>
</evidence>
<proteinExistence type="predicted"/>
<name>R4WIU2_9BURK</name>
<dbReference type="Proteomes" id="UP000013966">
    <property type="component" value="Chromosome 1"/>
</dbReference>
<reference evidence="2 3" key="1">
    <citation type="journal article" date="2013" name="Genome Announc.">
        <title>Complete Genome Sequence of Burkholderia sp. Strain RPE64, Bacterial Symbiont of the Bean Bug Riptortus pedestris.</title>
        <authorList>
            <person name="Shibata T.F."/>
            <person name="Maeda T."/>
            <person name="Nikoh N."/>
            <person name="Yamaguchi K."/>
            <person name="Oshima K."/>
            <person name="Hattori M."/>
            <person name="Nishiyama T."/>
            <person name="Hasebe M."/>
            <person name="Fukatsu T."/>
            <person name="Kikuchi Y."/>
            <person name="Shigenobu S."/>
        </authorList>
    </citation>
    <scope>NUCLEOTIDE SEQUENCE [LARGE SCALE GENOMIC DNA]</scope>
</reference>
<keyword evidence="3" id="KW-1185">Reference proteome</keyword>
<dbReference type="EMBL" id="AP013058">
    <property type="protein sequence ID" value="BAN24303.1"/>
    <property type="molecule type" value="Genomic_DNA"/>
</dbReference>
<dbReference type="AlphaFoldDB" id="R4WIU2"/>
<dbReference type="HOGENOM" id="CLU_2859066_0_0_4"/>
<dbReference type="KEGG" id="buo:BRPE64_ACDS25490"/>
<protein>
    <submittedName>
        <fullName evidence="2">Uncharacterized protein</fullName>
    </submittedName>
</protein>
<reference evidence="2 3" key="2">
    <citation type="journal article" date="2018" name="Int. J. Syst. Evol. Microbiol.">
        <title>Burkholderia insecticola sp. nov., a gut symbiotic bacterium of the bean bug Riptortus pedestris.</title>
        <authorList>
            <person name="Takeshita K."/>
            <person name="Tamaki H."/>
            <person name="Ohbayashi T."/>
            <person name="Meng X.-Y."/>
            <person name="Sone T."/>
            <person name="Mitani Y."/>
            <person name="Peeters C."/>
            <person name="Kikuchi Y."/>
            <person name="Vandamme P."/>
        </authorList>
    </citation>
    <scope>NUCLEOTIDE SEQUENCE [LARGE SCALE GENOMIC DNA]</scope>
    <source>
        <strain evidence="2">RPE64</strain>
    </source>
</reference>